<accession>A0A5N6UQ88</accession>
<feature type="transmembrane region" description="Helical" evidence="1">
    <location>
        <begin position="47"/>
        <end position="64"/>
    </location>
</feature>
<dbReference type="Proteomes" id="UP000326950">
    <property type="component" value="Unassembled WGS sequence"/>
</dbReference>
<evidence type="ECO:0000256" key="1">
    <source>
        <dbReference type="SAM" id="Phobius"/>
    </source>
</evidence>
<gene>
    <name evidence="2" type="ORF">BDV40DRAFT_270041</name>
</gene>
<feature type="transmembrane region" description="Helical" evidence="1">
    <location>
        <begin position="21"/>
        <end position="41"/>
    </location>
</feature>
<proteinExistence type="predicted"/>
<protein>
    <submittedName>
        <fullName evidence="2">Uncharacterized protein</fullName>
    </submittedName>
</protein>
<name>A0A5N6UQ88_ASPTM</name>
<reference evidence="2 3" key="1">
    <citation type="submission" date="2019-04" db="EMBL/GenBank/DDBJ databases">
        <title>Friends and foes A comparative genomics study of 23 Aspergillus species from section Flavi.</title>
        <authorList>
            <consortium name="DOE Joint Genome Institute"/>
            <person name="Kjaerbolling I."/>
            <person name="Vesth T."/>
            <person name="Frisvad J.C."/>
            <person name="Nybo J.L."/>
            <person name="Theobald S."/>
            <person name="Kildgaard S."/>
            <person name="Isbrandt T."/>
            <person name="Kuo A."/>
            <person name="Sato A."/>
            <person name="Lyhne E.K."/>
            <person name="Kogle M.E."/>
            <person name="Wiebenga A."/>
            <person name="Kun R.S."/>
            <person name="Lubbers R.J."/>
            <person name="Makela M.R."/>
            <person name="Barry K."/>
            <person name="Chovatia M."/>
            <person name="Clum A."/>
            <person name="Daum C."/>
            <person name="Haridas S."/>
            <person name="He G."/>
            <person name="LaButti K."/>
            <person name="Lipzen A."/>
            <person name="Mondo S."/>
            <person name="Riley R."/>
            <person name="Salamov A."/>
            <person name="Simmons B.A."/>
            <person name="Magnuson J.K."/>
            <person name="Henrissat B."/>
            <person name="Mortensen U.H."/>
            <person name="Larsen T.O."/>
            <person name="Devries R.P."/>
            <person name="Grigoriev I.V."/>
            <person name="Machida M."/>
            <person name="Baker S.E."/>
            <person name="Andersen M.R."/>
        </authorList>
    </citation>
    <scope>NUCLEOTIDE SEQUENCE [LARGE SCALE GENOMIC DNA]</scope>
    <source>
        <strain evidence="2 3">CBS 117626</strain>
    </source>
</reference>
<dbReference type="AlphaFoldDB" id="A0A5N6UQ88"/>
<keyword evidence="1" id="KW-0472">Membrane</keyword>
<evidence type="ECO:0000313" key="3">
    <source>
        <dbReference type="Proteomes" id="UP000326950"/>
    </source>
</evidence>
<keyword evidence="1" id="KW-1133">Transmembrane helix</keyword>
<sequence length="98" mass="11643">MRQYDNTYFWLYPSLRYFEDWQLCGSTFSLFFSIFLSLSLFLSSSPFLLSFSVFILFPLPIYLCPSKIYSFQSNTKGTRVTFRAPLCRADETGTHWRE</sequence>
<organism evidence="2 3">
    <name type="scientific">Aspergillus tamarii</name>
    <dbReference type="NCBI Taxonomy" id="41984"/>
    <lineage>
        <taxon>Eukaryota</taxon>
        <taxon>Fungi</taxon>
        <taxon>Dikarya</taxon>
        <taxon>Ascomycota</taxon>
        <taxon>Pezizomycotina</taxon>
        <taxon>Eurotiomycetes</taxon>
        <taxon>Eurotiomycetidae</taxon>
        <taxon>Eurotiales</taxon>
        <taxon>Aspergillaceae</taxon>
        <taxon>Aspergillus</taxon>
        <taxon>Aspergillus subgen. Circumdati</taxon>
    </lineage>
</organism>
<keyword evidence="1" id="KW-0812">Transmembrane</keyword>
<keyword evidence="3" id="KW-1185">Reference proteome</keyword>
<dbReference type="EMBL" id="ML738654">
    <property type="protein sequence ID" value="KAE8160660.1"/>
    <property type="molecule type" value="Genomic_DNA"/>
</dbReference>
<evidence type="ECO:0000313" key="2">
    <source>
        <dbReference type="EMBL" id="KAE8160660.1"/>
    </source>
</evidence>